<dbReference type="EMBL" id="GBRH01205403">
    <property type="protein sequence ID" value="JAD92492.1"/>
    <property type="molecule type" value="Transcribed_RNA"/>
</dbReference>
<protein>
    <submittedName>
        <fullName evidence="1">Uncharacterized protein</fullName>
    </submittedName>
</protein>
<reference evidence="1" key="1">
    <citation type="submission" date="2014-09" db="EMBL/GenBank/DDBJ databases">
        <authorList>
            <person name="Magalhaes I.L.F."/>
            <person name="Oliveira U."/>
            <person name="Santos F.R."/>
            <person name="Vidigal T.H.D.A."/>
            <person name="Brescovit A.D."/>
            <person name="Santos A.J."/>
        </authorList>
    </citation>
    <scope>NUCLEOTIDE SEQUENCE</scope>
    <source>
        <tissue evidence="1">Shoot tissue taken approximately 20 cm above the soil surface</tissue>
    </source>
</reference>
<proteinExistence type="predicted"/>
<sequence length="49" mass="5705">MFNYSFAHSLLGWISSRRVYLFAQCDYAVDPRVVIFAQCDYAVDPRVVN</sequence>
<reference evidence="1" key="2">
    <citation type="journal article" date="2015" name="Data Brief">
        <title>Shoot transcriptome of the giant reed, Arundo donax.</title>
        <authorList>
            <person name="Barrero R.A."/>
            <person name="Guerrero F.D."/>
            <person name="Moolhuijzen P."/>
            <person name="Goolsby J.A."/>
            <person name="Tidwell J."/>
            <person name="Bellgard S.E."/>
            <person name="Bellgard M.I."/>
        </authorList>
    </citation>
    <scope>NUCLEOTIDE SEQUENCE</scope>
    <source>
        <tissue evidence="1">Shoot tissue taken approximately 20 cm above the soil surface</tissue>
    </source>
</reference>
<name>A0A0A9E924_ARUDO</name>
<organism evidence="1">
    <name type="scientific">Arundo donax</name>
    <name type="common">Giant reed</name>
    <name type="synonym">Donax arundinaceus</name>
    <dbReference type="NCBI Taxonomy" id="35708"/>
    <lineage>
        <taxon>Eukaryota</taxon>
        <taxon>Viridiplantae</taxon>
        <taxon>Streptophyta</taxon>
        <taxon>Embryophyta</taxon>
        <taxon>Tracheophyta</taxon>
        <taxon>Spermatophyta</taxon>
        <taxon>Magnoliopsida</taxon>
        <taxon>Liliopsida</taxon>
        <taxon>Poales</taxon>
        <taxon>Poaceae</taxon>
        <taxon>PACMAD clade</taxon>
        <taxon>Arundinoideae</taxon>
        <taxon>Arundineae</taxon>
        <taxon>Arundo</taxon>
    </lineage>
</organism>
<evidence type="ECO:0000313" key="1">
    <source>
        <dbReference type="EMBL" id="JAD92492.1"/>
    </source>
</evidence>
<dbReference type="AlphaFoldDB" id="A0A0A9E924"/>
<accession>A0A0A9E924</accession>